<sequence>MTSHQGQVRPRKIAATTDRRIVSGFKEKPHRQPQRNPGCSGKKMVWEVKEYNTVILEQK</sequence>
<name>A0ABN9BRZ1_9NEOB</name>
<evidence type="ECO:0000313" key="2">
    <source>
        <dbReference type="Proteomes" id="UP001162483"/>
    </source>
</evidence>
<comment type="caution">
    <text evidence="1">The sequence shown here is derived from an EMBL/GenBank/DDBJ whole genome shotgun (WGS) entry which is preliminary data.</text>
</comment>
<dbReference type="Proteomes" id="UP001162483">
    <property type="component" value="Unassembled WGS sequence"/>
</dbReference>
<protein>
    <submittedName>
        <fullName evidence="1">Uncharacterized protein</fullName>
    </submittedName>
</protein>
<gene>
    <name evidence="1" type="ORF">SPARVUS_LOCUS3484670</name>
</gene>
<reference evidence="1" key="1">
    <citation type="submission" date="2023-05" db="EMBL/GenBank/DDBJ databases">
        <authorList>
            <person name="Stuckert A."/>
        </authorList>
    </citation>
    <scope>NUCLEOTIDE SEQUENCE</scope>
</reference>
<proteinExistence type="predicted"/>
<evidence type="ECO:0000313" key="1">
    <source>
        <dbReference type="EMBL" id="CAI9550267.1"/>
    </source>
</evidence>
<dbReference type="EMBL" id="CATNWA010005579">
    <property type="protein sequence ID" value="CAI9550267.1"/>
    <property type="molecule type" value="Genomic_DNA"/>
</dbReference>
<accession>A0ABN9BRZ1</accession>
<keyword evidence="2" id="KW-1185">Reference proteome</keyword>
<organism evidence="1 2">
    <name type="scientific">Staurois parvus</name>
    <dbReference type="NCBI Taxonomy" id="386267"/>
    <lineage>
        <taxon>Eukaryota</taxon>
        <taxon>Metazoa</taxon>
        <taxon>Chordata</taxon>
        <taxon>Craniata</taxon>
        <taxon>Vertebrata</taxon>
        <taxon>Euteleostomi</taxon>
        <taxon>Amphibia</taxon>
        <taxon>Batrachia</taxon>
        <taxon>Anura</taxon>
        <taxon>Neobatrachia</taxon>
        <taxon>Ranoidea</taxon>
        <taxon>Ranidae</taxon>
        <taxon>Staurois</taxon>
    </lineage>
</organism>